<evidence type="ECO:0000256" key="4">
    <source>
        <dbReference type="ARBA" id="ARBA00022989"/>
    </source>
</evidence>
<dbReference type="PANTHER" id="PTHR21347:SF0">
    <property type="entry name" value="LIPID SCRAMBLASE CLPTM1L"/>
    <property type="match status" value="1"/>
</dbReference>
<dbReference type="EMBL" id="JANBPU010000005">
    <property type="protein sequence ID" value="KAJ1921430.1"/>
    <property type="molecule type" value="Genomic_DNA"/>
</dbReference>
<evidence type="ECO:0000256" key="7">
    <source>
        <dbReference type="SAM" id="Phobius"/>
    </source>
</evidence>
<name>A0A9W8A2I3_9FUNG</name>
<feature type="compositionally biased region" description="Basic and acidic residues" evidence="6">
    <location>
        <begin position="168"/>
        <end position="193"/>
    </location>
</feature>
<dbReference type="GO" id="GO:0016020">
    <property type="term" value="C:membrane"/>
    <property type="evidence" value="ECO:0007669"/>
    <property type="project" value="UniProtKB-SubCell"/>
</dbReference>
<evidence type="ECO:0000256" key="1">
    <source>
        <dbReference type="ARBA" id="ARBA00004141"/>
    </source>
</evidence>
<accession>A0A9W8A2I3</accession>
<keyword evidence="5 7" id="KW-0472">Membrane</keyword>
<dbReference type="Proteomes" id="UP001150538">
    <property type="component" value="Unassembled WGS sequence"/>
</dbReference>
<dbReference type="InterPro" id="IPR008429">
    <property type="entry name" value="CLPTM1"/>
</dbReference>
<reference evidence="8" key="1">
    <citation type="submission" date="2022-07" db="EMBL/GenBank/DDBJ databases">
        <title>Phylogenomic reconstructions and comparative analyses of Kickxellomycotina fungi.</title>
        <authorList>
            <person name="Reynolds N.K."/>
            <person name="Stajich J.E."/>
            <person name="Barry K."/>
            <person name="Grigoriev I.V."/>
            <person name="Crous P."/>
            <person name="Smith M.E."/>
        </authorList>
    </citation>
    <scope>NUCLEOTIDE SEQUENCE</scope>
    <source>
        <strain evidence="8">NBRC 100468</strain>
    </source>
</reference>
<evidence type="ECO:0000313" key="9">
    <source>
        <dbReference type="Proteomes" id="UP001150538"/>
    </source>
</evidence>
<comment type="caution">
    <text evidence="8">The sequence shown here is derived from an EMBL/GenBank/DDBJ whole genome shotgun (WGS) entry which is preliminary data.</text>
</comment>
<dbReference type="AlphaFoldDB" id="A0A9W8A2I3"/>
<organism evidence="8 9">
    <name type="scientific">Mycoemilia scoparia</name>
    <dbReference type="NCBI Taxonomy" id="417184"/>
    <lineage>
        <taxon>Eukaryota</taxon>
        <taxon>Fungi</taxon>
        <taxon>Fungi incertae sedis</taxon>
        <taxon>Zoopagomycota</taxon>
        <taxon>Kickxellomycotina</taxon>
        <taxon>Kickxellomycetes</taxon>
        <taxon>Kickxellales</taxon>
        <taxon>Kickxellaceae</taxon>
        <taxon>Mycoemilia</taxon>
    </lineage>
</organism>
<dbReference type="Pfam" id="PF05602">
    <property type="entry name" value="CLPTM1"/>
    <property type="match status" value="2"/>
</dbReference>
<feature type="compositionally biased region" description="Basic and acidic residues" evidence="6">
    <location>
        <begin position="452"/>
        <end position="468"/>
    </location>
</feature>
<feature type="transmembrane region" description="Helical" evidence="7">
    <location>
        <begin position="520"/>
        <end position="538"/>
    </location>
</feature>
<evidence type="ECO:0000256" key="6">
    <source>
        <dbReference type="SAM" id="MobiDB-lite"/>
    </source>
</evidence>
<dbReference type="PANTHER" id="PTHR21347">
    <property type="entry name" value="CLEFT LIP AND PALATE ASSOCIATED TRANSMEMBRANE PROTEIN-RELATED"/>
    <property type="match status" value="1"/>
</dbReference>
<evidence type="ECO:0000256" key="2">
    <source>
        <dbReference type="ARBA" id="ARBA00009310"/>
    </source>
</evidence>
<dbReference type="GO" id="GO:0012505">
    <property type="term" value="C:endomembrane system"/>
    <property type="evidence" value="ECO:0007669"/>
    <property type="project" value="TreeGrafter"/>
</dbReference>
<comment type="similarity">
    <text evidence="2">Belongs to the CLPTM1 family.</text>
</comment>
<evidence type="ECO:0000313" key="8">
    <source>
        <dbReference type="EMBL" id="KAJ1921430.1"/>
    </source>
</evidence>
<feature type="transmembrane region" description="Helical" evidence="7">
    <location>
        <begin position="496"/>
        <end position="514"/>
    </location>
</feature>
<keyword evidence="3 7" id="KW-0812">Transmembrane</keyword>
<sequence length="625" mass="73391">MLQLFYPTMHIPVIMPNSHAKSQSPESSHKLAWKPKHEFQLSLYLSTIPEITELKKRERFFYKSKLLWQSDSYLINTKRENYPKVDESINVPFDDIFRTTNGSIFYIHAFVHDPKRMYWKPIPESQGQKIALLNLNDPDTLYTVTPLIRHMPRIINTEHHLLSGKKAASAERDGEKSNTDTKQEQQNHDDDKADDIWVPHIKSRIALEIMLEDHHFPAWQWPNDIIKHIRVIKPPKQKAKDSAVHDYLPLFWENPLSIKRDDYVTLTNNTIVDNNHPLAEQFTLRLQFNSIMLGWFRLSSQLDNTLKQFSSPRSVLKFSDKELDRLRHTFFEVNPTLVTITMLASLFHVLFEFLAYKEDISFWASGGKGDKNQQDEKSRDPSLENKQPGFEGISRSMVWMGLASAWCSVFYVWEQKQETSVIVLFGAVVRAFVETWKIKKLLTHKSKDITKEKEQSAETSINDHEHSEQSSNSESRRIAQVQQEVDKQTTWYITHYCIPGMIAYSAFSLVYMQYKSMFSWLIHVLVVTIYSLEFVQMWPQLIINHKLKTVDTLPLSAFCYRFLTTFIDDLFAMVIPMPLLTRLGTFRDDIVFVVLCWQWWTYPKRQKEKQIPNDKNADSESKKDK</sequence>
<keyword evidence="4 7" id="KW-1133">Transmembrane helix</keyword>
<feature type="region of interest" description="Disordered" evidence="6">
    <location>
        <begin position="368"/>
        <end position="388"/>
    </location>
</feature>
<feature type="region of interest" description="Disordered" evidence="6">
    <location>
        <begin position="452"/>
        <end position="477"/>
    </location>
</feature>
<feature type="compositionally biased region" description="Basic and acidic residues" evidence="6">
    <location>
        <begin position="368"/>
        <end position="383"/>
    </location>
</feature>
<keyword evidence="9" id="KW-1185">Reference proteome</keyword>
<gene>
    <name evidence="8" type="primary">CLPTM1L</name>
    <name evidence="8" type="ORF">H4219_000747</name>
</gene>
<comment type="subcellular location">
    <subcellularLocation>
        <location evidence="1">Membrane</location>
        <topology evidence="1">Multi-pass membrane protein</topology>
    </subcellularLocation>
</comment>
<feature type="region of interest" description="Disordered" evidence="6">
    <location>
        <begin position="165"/>
        <end position="193"/>
    </location>
</feature>
<evidence type="ECO:0000256" key="3">
    <source>
        <dbReference type="ARBA" id="ARBA00022692"/>
    </source>
</evidence>
<evidence type="ECO:0000256" key="5">
    <source>
        <dbReference type="ARBA" id="ARBA00023136"/>
    </source>
</evidence>
<protein>
    <submittedName>
        <fullName evidence="8">Cleft lip and palate associated transmembrane protein 1</fullName>
    </submittedName>
</protein>
<dbReference type="OrthoDB" id="378564at2759"/>
<proteinExistence type="inferred from homology"/>